<proteinExistence type="predicted"/>
<dbReference type="EMBL" id="JBHTIS010001558">
    <property type="protein sequence ID" value="MFD1048378.1"/>
    <property type="molecule type" value="Genomic_DNA"/>
</dbReference>
<sequence length="81" mass="8817">MLTDRPPVAPFGLLVVPTVDEPERSARLKHDAVRLANPDDFLNEGLAVLHNVRIGRTKRVRIPIAEGIDNGQVGVLITQSA</sequence>
<evidence type="ECO:0000313" key="1">
    <source>
        <dbReference type="EMBL" id="MFD1048378.1"/>
    </source>
</evidence>
<organism evidence="1 2">
    <name type="scientific">Kibdelosporangium lantanae</name>
    <dbReference type="NCBI Taxonomy" id="1497396"/>
    <lineage>
        <taxon>Bacteria</taxon>
        <taxon>Bacillati</taxon>
        <taxon>Actinomycetota</taxon>
        <taxon>Actinomycetes</taxon>
        <taxon>Pseudonocardiales</taxon>
        <taxon>Pseudonocardiaceae</taxon>
        <taxon>Kibdelosporangium</taxon>
    </lineage>
</organism>
<name>A0ABW3MCL3_9PSEU</name>
<keyword evidence="2" id="KW-1185">Reference proteome</keyword>
<dbReference type="Proteomes" id="UP001597045">
    <property type="component" value="Unassembled WGS sequence"/>
</dbReference>
<evidence type="ECO:0000313" key="2">
    <source>
        <dbReference type="Proteomes" id="UP001597045"/>
    </source>
</evidence>
<accession>A0ABW3MCL3</accession>
<reference evidence="2" key="1">
    <citation type="journal article" date="2019" name="Int. J. Syst. Evol. Microbiol.">
        <title>The Global Catalogue of Microorganisms (GCM) 10K type strain sequencing project: providing services to taxonomists for standard genome sequencing and annotation.</title>
        <authorList>
            <consortium name="The Broad Institute Genomics Platform"/>
            <consortium name="The Broad Institute Genome Sequencing Center for Infectious Disease"/>
            <person name="Wu L."/>
            <person name="Ma J."/>
        </authorList>
    </citation>
    <scope>NUCLEOTIDE SEQUENCE [LARGE SCALE GENOMIC DNA]</scope>
    <source>
        <strain evidence="2">JCM 31486</strain>
    </source>
</reference>
<gene>
    <name evidence="1" type="ORF">ACFQ1S_24000</name>
</gene>
<protein>
    <submittedName>
        <fullName evidence="1">Uncharacterized protein</fullName>
    </submittedName>
</protein>
<comment type="caution">
    <text evidence="1">The sequence shown here is derived from an EMBL/GenBank/DDBJ whole genome shotgun (WGS) entry which is preliminary data.</text>
</comment>